<dbReference type="AlphaFoldDB" id="D8RPJ9"/>
<keyword evidence="3 9" id="KW-0813">Transport</keyword>
<dbReference type="Gene3D" id="1.50.40.10">
    <property type="entry name" value="Mitochondrial carrier domain"/>
    <property type="match status" value="2"/>
</dbReference>
<dbReference type="Proteomes" id="UP000001514">
    <property type="component" value="Unassembled WGS sequence"/>
</dbReference>
<evidence type="ECO:0000256" key="1">
    <source>
        <dbReference type="ARBA" id="ARBA00004141"/>
    </source>
</evidence>
<dbReference type="Pfam" id="PF00153">
    <property type="entry name" value="Mito_carr"/>
    <property type="match status" value="3"/>
</dbReference>
<dbReference type="GO" id="GO:0000095">
    <property type="term" value="F:S-adenosyl-L-methionine transmembrane transporter activity"/>
    <property type="evidence" value="ECO:0000318"/>
    <property type="project" value="GO_Central"/>
</dbReference>
<keyword evidence="6" id="KW-1133">Transmembrane helix</keyword>
<feature type="repeat" description="Solcar" evidence="8">
    <location>
        <begin position="279"/>
        <end position="363"/>
    </location>
</feature>
<organism evidence="11">
    <name type="scientific">Selaginella moellendorffii</name>
    <name type="common">Spikemoss</name>
    <dbReference type="NCBI Taxonomy" id="88036"/>
    <lineage>
        <taxon>Eukaryota</taxon>
        <taxon>Viridiplantae</taxon>
        <taxon>Streptophyta</taxon>
        <taxon>Embryophyta</taxon>
        <taxon>Tracheophyta</taxon>
        <taxon>Lycopodiopsida</taxon>
        <taxon>Selaginellales</taxon>
        <taxon>Selaginellaceae</taxon>
        <taxon>Selaginella</taxon>
    </lineage>
</organism>
<keyword evidence="7 8" id="KW-0472">Membrane</keyword>
<dbReference type="SUPFAM" id="SSF103506">
    <property type="entry name" value="Mitochondrial carrier"/>
    <property type="match status" value="1"/>
</dbReference>
<proteinExistence type="inferred from homology"/>
<dbReference type="FunCoup" id="D8RPJ9">
    <property type="interactions" value="97"/>
</dbReference>
<evidence type="ECO:0000256" key="4">
    <source>
        <dbReference type="ARBA" id="ARBA00022692"/>
    </source>
</evidence>
<dbReference type="eggNOG" id="KOG0768">
    <property type="taxonomic scope" value="Eukaryota"/>
</dbReference>
<reference evidence="10 11" key="1">
    <citation type="journal article" date="2011" name="Science">
        <title>The Selaginella genome identifies genetic changes associated with the evolution of vascular plants.</title>
        <authorList>
            <person name="Banks J.A."/>
            <person name="Nishiyama T."/>
            <person name="Hasebe M."/>
            <person name="Bowman J.L."/>
            <person name="Gribskov M."/>
            <person name="dePamphilis C."/>
            <person name="Albert V.A."/>
            <person name="Aono N."/>
            <person name="Aoyama T."/>
            <person name="Ambrose B.A."/>
            <person name="Ashton N.W."/>
            <person name="Axtell M.J."/>
            <person name="Barker E."/>
            <person name="Barker M.S."/>
            <person name="Bennetzen J.L."/>
            <person name="Bonawitz N.D."/>
            <person name="Chapple C."/>
            <person name="Cheng C."/>
            <person name="Correa L.G."/>
            <person name="Dacre M."/>
            <person name="DeBarry J."/>
            <person name="Dreyer I."/>
            <person name="Elias M."/>
            <person name="Engstrom E.M."/>
            <person name="Estelle M."/>
            <person name="Feng L."/>
            <person name="Finet C."/>
            <person name="Floyd S.K."/>
            <person name="Frommer W.B."/>
            <person name="Fujita T."/>
            <person name="Gramzow L."/>
            <person name="Gutensohn M."/>
            <person name="Harholt J."/>
            <person name="Hattori M."/>
            <person name="Heyl A."/>
            <person name="Hirai T."/>
            <person name="Hiwatashi Y."/>
            <person name="Ishikawa M."/>
            <person name="Iwata M."/>
            <person name="Karol K.G."/>
            <person name="Koehler B."/>
            <person name="Kolukisaoglu U."/>
            <person name="Kubo M."/>
            <person name="Kurata T."/>
            <person name="Lalonde S."/>
            <person name="Li K."/>
            <person name="Li Y."/>
            <person name="Litt A."/>
            <person name="Lyons E."/>
            <person name="Manning G."/>
            <person name="Maruyama T."/>
            <person name="Michael T.P."/>
            <person name="Mikami K."/>
            <person name="Miyazaki S."/>
            <person name="Morinaga S."/>
            <person name="Murata T."/>
            <person name="Mueller-Roeber B."/>
            <person name="Nelson D.R."/>
            <person name="Obara M."/>
            <person name="Oguri Y."/>
            <person name="Olmstead R.G."/>
            <person name="Onodera N."/>
            <person name="Petersen B.L."/>
            <person name="Pils B."/>
            <person name="Prigge M."/>
            <person name="Rensing S.A."/>
            <person name="Riano-Pachon D.M."/>
            <person name="Roberts A.W."/>
            <person name="Sato Y."/>
            <person name="Scheller H.V."/>
            <person name="Schulz B."/>
            <person name="Schulz C."/>
            <person name="Shakirov E.V."/>
            <person name="Shibagaki N."/>
            <person name="Shinohara N."/>
            <person name="Shippen D.E."/>
            <person name="Soerensen I."/>
            <person name="Sotooka R."/>
            <person name="Sugimoto N."/>
            <person name="Sugita M."/>
            <person name="Sumikawa N."/>
            <person name="Tanurdzic M."/>
            <person name="Theissen G."/>
            <person name="Ulvskov P."/>
            <person name="Wakazuki S."/>
            <person name="Weng J.K."/>
            <person name="Willats W.W."/>
            <person name="Wipf D."/>
            <person name="Wolf P.G."/>
            <person name="Yang L."/>
            <person name="Zimmer A.D."/>
            <person name="Zhu Q."/>
            <person name="Mitros T."/>
            <person name="Hellsten U."/>
            <person name="Loque D."/>
            <person name="Otillar R."/>
            <person name="Salamov A."/>
            <person name="Schmutz J."/>
            <person name="Shapiro H."/>
            <person name="Lindquist E."/>
            <person name="Lucas S."/>
            <person name="Rokhsar D."/>
            <person name="Grigoriev I.V."/>
        </authorList>
    </citation>
    <scope>NUCLEOTIDE SEQUENCE [LARGE SCALE GENOMIC DNA]</scope>
</reference>
<evidence type="ECO:0000313" key="10">
    <source>
        <dbReference type="EMBL" id="EFJ26054.1"/>
    </source>
</evidence>
<evidence type="ECO:0000256" key="9">
    <source>
        <dbReference type="RuleBase" id="RU000488"/>
    </source>
</evidence>
<evidence type="ECO:0000313" key="11">
    <source>
        <dbReference type="Proteomes" id="UP000001514"/>
    </source>
</evidence>
<gene>
    <name evidence="10" type="primary">mBAC6</name>
    <name evidence="10" type="ORF">SELMODRAFT_413467</name>
</gene>
<dbReference type="EMBL" id="GL377585">
    <property type="protein sequence ID" value="EFJ26054.1"/>
    <property type="molecule type" value="Genomic_DNA"/>
</dbReference>
<name>D8RPJ9_SELML</name>
<evidence type="ECO:0000256" key="5">
    <source>
        <dbReference type="ARBA" id="ARBA00022737"/>
    </source>
</evidence>
<dbReference type="OMA" id="CKTRMQF"/>
<evidence type="ECO:0000256" key="7">
    <source>
        <dbReference type="ARBA" id="ARBA00023136"/>
    </source>
</evidence>
<evidence type="ECO:0000256" key="6">
    <source>
        <dbReference type="ARBA" id="ARBA00022989"/>
    </source>
</evidence>
<evidence type="ECO:0000256" key="3">
    <source>
        <dbReference type="ARBA" id="ARBA00022448"/>
    </source>
</evidence>
<protein>
    <submittedName>
        <fullName evidence="10">Uncharacterized protein mBAC6</fullName>
    </submittedName>
</protein>
<comment type="subcellular location">
    <subcellularLocation>
        <location evidence="1">Membrane</location>
        <topology evidence="1">Multi-pass membrane protein</topology>
    </subcellularLocation>
</comment>
<keyword evidence="4 8" id="KW-0812">Transmembrane</keyword>
<dbReference type="STRING" id="88036.D8RPJ9"/>
<keyword evidence="11" id="KW-1185">Reference proteome</keyword>
<dbReference type="PANTHER" id="PTHR45667">
    <property type="entry name" value="S-ADENOSYLMETHIONINE MITOCHONDRIAL CARRIER PROTEIN"/>
    <property type="match status" value="1"/>
</dbReference>
<evidence type="ECO:0000256" key="8">
    <source>
        <dbReference type="PROSITE-ProRule" id="PRU00282"/>
    </source>
</evidence>
<dbReference type="GO" id="GO:0005743">
    <property type="term" value="C:mitochondrial inner membrane"/>
    <property type="evidence" value="ECO:0000318"/>
    <property type="project" value="GO_Central"/>
</dbReference>
<feature type="repeat" description="Solcar" evidence="8">
    <location>
        <begin position="79"/>
        <end position="163"/>
    </location>
</feature>
<dbReference type="HOGENOM" id="CLU_015166_3_0_1"/>
<dbReference type="PROSITE" id="PS50920">
    <property type="entry name" value="SOLCAR"/>
    <property type="match status" value="3"/>
</dbReference>
<evidence type="ECO:0000256" key="2">
    <source>
        <dbReference type="ARBA" id="ARBA00006375"/>
    </source>
</evidence>
<accession>D8RPJ9</accession>
<dbReference type="InterPro" id="IPR023395">
    <property type="entry name" value="MCP_dom_sf"/>
</dbReference>
<keyword evidence="5" id="KW-0677">Repeat</keyword>
<dbReference type="InParanoid" id="D8RPJ9"/>
<feature type="repeat" description="Solcar" evidence="8">
    <location>
        <begin position="172"/>
        <end position="255"/>
    </location>
</feature>
<dbReference type="FunFam" id="1.50.40.10:FF:000162">
    <property type="entry name" value="Mitochondrial substrate carrier protein-like"/>
    <property type="match status" value="1"/>
</dbReference>
<dbReference type="Gramene" id="EFJ26054">
    <property type="protein sequence ID" value="EFJ26054"/>
    <property type="gene ID" value="SELMODRAFT_413467"/>
</dbReference>
<sequence>MVNSSLLDELVDDDQSRFSQLQEMSVSSAQVQSMPSSTQDLGVKLAENLSLAPVPNEPKSTNVKLGEELVAEEKRKNASCGKNHAVAGALAGVFVSLCLHPLDTVKTVIQSKNTGKQAILPIVASIVSTRGVSGLYRGLGSNLASSAPISAIYTFTYETMKAALLPRLPEEYHSLAHCAAGGCASIATSLVYTPSERVKQQMQIGAVYRNSWLAFVGILQRGGFPALYAGWEAVLCRNVPQSVIKFFTYEALKHRVLRDSPPDTHLTNLQTIVWVWKNLQLACGGLAGSTAALFTTPFDVVKTRLQTQTIGSQHQYSSVLNALQMITRDEGIRSLYRGLIPRLAIYVSQGALFFASYEFFKRALAMEARNYQTPKSISSDGSEASRRRRALLSAA</sequence>
<dbReference type="KEGG" id="smo:SELMODRAFT_413467"/>
<dbReference type="InterPro" id="IPR018108">
    <property type="entry name" value="MCP_transmembrane"/>
</dbReference>
<comment type="similarity">
    <text evidence="2 9">Belongs to the mitochondrial carrier (TC 2.A.29) family.</text>
</comment>